<evidence type="ECO:0000256" key="8">
    <source>
        <dbReference type="SAM" id="Phobius"/>
    </source>
</evidence>
<keyword evidence="7 8" id="KW-0472">Membrane</keyword>
<dbReference type="Pfam" id="PF00664">
    <property type="entry name" value="ABC_membrane"/>
    <property type="match status" value="1"/>
</dbReference>
<evidence type="ECO:0000256" key="3">
    <source>
        <dbReference type="ARBA" id="ARBA00022692"/>
    </source>
</evidence>
<feature type="transmembrane region" description="Helical" evidence="8">
    <location>
        <begin position="260"/>
        <end position="289"/>
    </location>
</feature>
<dbReference type="SUPFAM" id="SSF52540">
    <property type="entry name" value="P-loop containing nucleoside triphosphate hydrolases"/>
    <property type="match status" value="1"/>
</dbReference>
<keyword evidence="12" id="KW-1185">Reference proteome</keyword>
<evidence type="ECO:0000256" key="1">
    <source>
        <dbReference type="ARBA" id="ARBA00004651"/>
    </source>
</evidence>
<dbReference type="GO" id="GO:0005886">
    <property type="term" value="C:plasma membrane"/>
    <property type="evidence" value="ECO:0007669"/>
    <property type="project" value="UniProtKB-SubCell"/>
</dbReference>
<protein>
    <recommendedName>
        <fullName evidence="13">ABC transporter</fullName>
    </recommendedName>
</protein>
<dbReference type="Gene3D" id="1.20.1560.10">
    <property type="entry name" value="ABC transporter type 1, transmembrane domain"/>
    <property type="match status" value="1"/>
</dbReference>
<dbReference type="InterPro" id="IPR011527">
    <property type="entry name" value="ABC1_TM_dom"/>
</dbReference>
<dbReference type="InterPro" id="IPR003593">
    <property type="entry name" value="AAA+_ATPase"/>
</dbReference>
<dbReference type="AlphaFoldDB" id="W4MAP0"/>
<dbReference type="InterPro" id="IPR027417">
    <property type="entry name" value="P-loop_NTPase"/>
</dbReference>
<keyword evidence="4" id="KW-0547">Nucleotide-binding</keyword>
<dbReference type="SUPFAM" id="SSF90123">
    <property type="entry name" value="ABC transporter transmembrane region"/>
    <property type="match status" value="1"/>
</dbReference>
<feature type="transmembrane region" description="Helical" evidence="8">
    <location>
        <begin position="143"/>
        <end position="166"/>
    </location>
</feature>
<evidence type="ECO:0000259" key="10">
    <source>
        <dbReference type="PROSITE" id="PS50929"/>
    </source>
</evidence>
<evidence type="ECO:0000256" key="7">
    <source>
        <dbReference type="ARBA" id="ARBA00023136"/>
    </source>
</evidence>
<comment type="subcellular location">
    <subcellularLocation>
        <location evidence="1">Cell membrane</location>
        <topology evidence="1">Multi-pass membrane protein</topology>
    </subcellularLocation>
</comment>
<feature type="transmembrane region" description="Helical" evidence="8">
    <location>
        <begin position="172"/>
        <end position="192"/>
    </location>
</feature>
<reference evidence="11 12" key="1">
    <citation type="journal article" date="2014" name="Nature">
        <title>An environmental bacterial taxon with a large and distinct metabolic repertoire.</title>
        <authorList>
            <person name="Wilson M.C."/>
            <person name="Mori T."/>
            <person name="Ruckert C."/>
            <person name="Uria A.R."/>
            <person name="Helf M.J."/>
            <person name="Takada K."/>
            <person name="Gernert C."/>
            <person name="Steffens U.A."/>
            <person name="Heycke N."/>
            <person name="Schmitt S."/>
            <person name="Rinke C."/>
            <person name="Helfrich E.J."/>
            <person name="Brachmann A.O."/>
            <person name="Gurgui C."/>
            <person name="Wakimoto T."/>
            <person name="Kracht M."/>
            <person name="Crusemann M."/>
            <person name="Hentschel U."/>
            <person name="Abe I."/>
            <person name="Matsunaga S."/>
            <person name="Kalinowski J."/>
            <person name="Takeyama H."/>
            <person name="Piel J."/>
        </authorList>
    </citation>
    <scope>NUCLEOTIDE SEQUENCE [LARGE SCALE GENOMIC DNA]</scope>
    <source>
        <strain evidence="12">TSY2</strain>
    </source>
</reference>
<dbReference type="Pfam" id="PF00005">
    <property type="entry name" value="ABC_tran"/>
    <property type="match status" value="1"/>
</dbReference>
<dbReference type="Gene3D" id="3.40.50.300">
    <property type="entry name" value="P-loop containing nucleotide triphosphate hydrolases"/>
    <property type="match status" value="1"/>
</dbReference>
<name>W4MAP0_9BACT</name>
<evidence type="ECO:0000256" key="5">
    <source>
        <dbReference type="ARBA" id="ARBA00022840"/>
    </source>
</evidence>
<dbReference type="PANTHER" id="PTHR43394:SF1">
    <property type="entry name" value="ATP-BINDING CASSETTE SUB-FAMILY B MEMBER 10, MITOCHONDRIAL"/>
    <property type="match status" value="1"/>
</dbReference>
<feature type="domain" description="ABC transporter" evidence="9">
    <location>
        <begin position="452"/>
        <end position="686"/>
    </location>
</feature>
<dbReference type="GO" id="GO:0015421">
    <property type="term" value="F:ABC-type oligopeptide transporter activity"/>
    <property type="evidence" value="ECO:0007669"/>
    <property type="project" value="TreeGrafter"/>
</dbReference>
<evidence type="ECO:0000256" key="6">
    <source>
        <dbReference type="ARBA" id="ARBA00022989"/>
    </source>
</evidence>
<dbReference type="GO" id="GO:0005524">
    <property type="term" value="F:ATP binding"/>
    <property type="evidence" value="ECO:0007669"/>
    <property type="project" value="UniProtKB-KW"/>
</dbReference>
<proteinExistence type="predicted"/>
<dbReference type="PROSITE" id="PS50929">
    <property type="entry name" value="ABC_TM1F"/>
    <property type="match status" value="1"/>
</dbReference>
<evidence type="ECO:0000313" key="12">
    <source>
        <dbReference type="Proteomes" id="UP000019140"/>
    </source>
</evidence>
<comment type="caution">
    <text evidence="11">The sequence shown here is derived from an EMBL/GenBank/DDBJ whole genome shotgun (WGS) entry which is preliminary data.</text>
</comment>
<dbReference type="Pfam" id="PF19991">
    <property type="entry name" value="HMA_2"/>
    <property type="match status" value="1"/>
</dbReference>
<dbReference type="InterPro" id="IPR036640">
    <property type="entry name" value="ABC1_TM_sf"/>
</dbReference>
<accession>W4MAP0</accession>
<dbReference type="GO" id="GO:0016887">
    <property type="term" value="F:ATP hydrolysis activity"/>
    <property type="evidence" value="ECO:0007669"/>
    <property type="project" value="InterPro"/>
</dbReference>
<organism evidence="11 12">
    <name type="scientific">Candidatus Entotheonella gemina</name>
    <dbReference type="NCBI Taxonomy" id="1429439"/>
    <lineage>
        <taxon>Bacteria</taxon>
        <taxon>Pseudomonadati</taxon>
        <taxon>Nitrospinota/Tectimicrobiota group</taxon>
        <taxon>Candidatus Tectimicrobiota</taxon>
        <taxon>Candidatus Entotheonellia</taxon>
        <taxon>Candidatus Entotheonellales</taxon>
        <taxon>Candidatus Entotheonellaceae</taxon>
        <taxon>Candidatus Entotheonella</taxon>
    </lineage>
</organism>
<dbReference type="InterPro" id="IPR003439">
    <property type="entry name" value="ABC_transporter-like_ATP-bd"/>
</dbReference>
<keyword evidence="3 8" id="KW-0812">Transmembrane</keyword>
<dbReference type="Proteomes" id="UP000019140">
    <property type="component" value="Unassembled WGS sequence"/>
</dbReference>
<keyword evidence="5" id="KW-0067">ATP-binding</keyword>
<evidence type="ECO:0000313" key="11">
    <source>
        <dbReference type="EMBL" id="ETX06971.1"/>
    </source>
</evidence>
<dbReference type="PANTHER" id="PTHR43394">
    <property type="entry name" value="ATP-DEPENDENT PERMEASE MDL1, MITOCHONDRIAL"/>
    <property type="match status" value="1"/>
</dbReference>
<keyword evidence="2" id="KW-0813">Transport</keyword>
<keyword evidence="6 8" id="KW-1133">Transmembrane helix</keyword>
<feature type="domain" description="ABC transmembrane type-1" evidence="10">
    <location>
        <begin position="129"/>
        <end position="418"/>
    </location>
</feature>
<evidence type="ECO:0000259" key="9">
    <source>
        <dbReference type="PROSITE" id="PS50893"/>
    </source>
</evidence>
<evidence type="ECO:0008006" key="13">
    <source>
        <dbReference type="Google" id="ProtNLM"/>
    </source>
</evidence>
<dbReference type="FunFam" id="3.40.50.300:FF:000287">
    <property type="entry name" value="Multidrug ABC transporter ATP-binding protein"/>
    <property type="match status" value="1"/>
</dbReference>
<sequence length="701" mass="76741">MRNGQKSELLTLHTRPKIELRSAIPGRERWDVPCLYRRLELALVVEHNLQKQAGIVDVRANPVTGRMLVRYDPAVLSVSEKVKTLILAVLDTFLAPHTSENDARSTELSLYRLLQTVPPKRQLALSAPASSVVSSLLQTLTPLVFVMPLATAISGGSLLLTALGITGKVPQLLVMSSLGAAIFGLFGLADYYRKKQWNALAHAIEHDMRLNVFAHMQELDMASLGDLSTGQKLHLVVNDTSELRTFFEDGPHELIRTLTAFTLVGTAAIVISPSLALTALLPLPLLWWVARYVNQRSAPAYAPVQEATSDLSHLLTSNLSGLETIKSFTAETYELEQVRHSSEAVRQRNAEAVSVSGFLSNLMQLAFVSSLLLTGTVGGVLFIQGAISAMGYITMVFCAPMFLQSVHSLDRLNGSYQRAAVAAQRLFELLDTPVRIISGHQSLPAAEIRGHITLQNVSFSYDPGFEVLHDITLHIPANATTAIIGPTGSGKTTLIKLILRFYDTGMGHVVIDGIDVRQWVLHDLRTAIGLVSQDVYLFPGTVHENILYGRPDASEAEVTEAARVAEAHDFILQLPQGYETIIGERGQKLSGGQRQRLSIARAILKNAPILILDEATASVDGETEAAIQRSIARLSDQRTIIIIAHRLSTVRHANIIYVLDNGQLREQGDHETLMCQQGLYATLWNVHNGLVIPSPVEPQET</sequence>
<gene>
    <name evidence="11" type="ORF">ETSY2_13980</name>
</gene>
<dbReference type="PROSITE" id="PS50893">
    <property type="entry name" value="ABC_TRANSPORTER_2"/>
    <property type="match status" value="1"/>
</dbReference>
<dbReference type="EMBL" id="AZHX01000559">
    <property type="protein sequence ID" value="ETX06971.1"/>
    <property type="molecule type" value="Genomic_DNA"/>
</dbReference>
<dbReference type="HOGENOM" id="CLU_000604_84_9_7"/>
<evidence type="ECO:0000256" key="2">
    <source>
        <dbReference type="ARBA" id="ARBA00022448"/>
    </source>
</evidence>
<dbReference type="PROSITE" id="PS00211">
    <property type="entry name" value="ABC_TRANSPORTER_1"/>
    <property type="match status" value="1"/>
</dbReference>
<dbReference type="InterPro" id="IPR017871">
    <property type="entry name" value="ABC_transporter-like_CS"/>
</dbReference>
<feature type="transmembrane region" description="Helical" evidence="8">
    <location>
        <begin position="362"/>
        <end position="383"/>
    </location>
</feature>
<dbReference type="InterPro" id="IPR039421">
    <property type="entry name" value="Type_1_exporter"/>
</dbReference>
<evidence type="ECO:0000256" key="4">
    <source>
        <dbReference type="ARBA" id="ARBA00022741"/>
    </source>
</evidence>
<dbReference type="SMART" id="SM00382">
    <property type="entry name" value="AAA"/>
    <property type="match status" value="1"/>
</dbReference>